<dbReference type="Gene3D" id="1.20.1280.50">
    <property type="match status" value="1"/>
</dbReference>
<protein>
    <recommendedName>
        <fullName evidence="1">F-box domain-containing protein</fullName>
    </recommendedName>
</protein>
<accession>A0AAD2Q4Z1</accession>
<name>A0AAD2Q4Z1_9AGAR</name>
<gene>
    <name evidence="2" type="ORF">MYCIT1_LOCUS25313</name>
</gene>
<comment type="caution">
    <text evidence="2">The sequence shown here is derived from an EMBL/GenBank/DDBJ whole genome shotgun (WGS) entry which is preliminary data.</text>
</comment>
<evidence type="ECO:0000259" key="1">
    <source>
        <dbReference type="Pfam" id="PF12937"/>
    </source>
</evidence>
<feature type="domain" description="F-box" evidence="1">
    <location>
        <begin position="15"/>
        <end position="68"/>
    </location>
</feature>
<reference evidence="2" key="1">
    <citation type="submission" date="2023-11" db="EMBL/GenBank/DDBJ databases">
        <authorList>
            <person name="De Vega J J."/>
            <person name="De Vega J J."/>
        </authorList>
    </citation>
    <scope>NUCLEOTIDE SEQUENCE</scope>
</reference>
<sequence length="432" mass="47782">MPNLAPDSPLPAAHRLPPELLAHILLEVEPGPRPHGLCAEERPLWHLAHVCRYWRACAFATPALWTHIRVLHCAEMPAMRSAPVERLRMQYRLAGTRALSVDLTAWEPLEDIAAAWQEAFLGACHRWGRLRLCMMLMTTTCRDPCAFLHAVMDRMHALQVLELDVEYRETLALRVAPRLHTVIVTDVLCSQPSPRLLIDWSRVTCYRGVYTLHDQIQILAAAPDLVDCALGFCERPLDAAAAAAPQSDPPLVTLGVLRRLHIARKCQFLQYIVAPNLQELLITGTIDIASLAAFVQSSGCADSLTRVVLDRTPNLSPVALSSVFRIAPSLRSLRICIPCGATHPRDLLLAAISDPLSALDSLAFVAESWTPEMVDGVLGIVEGARAAVPRLPQIRLHSRRSSVRGIGPANGRLGRFTEHVRFEHQEDCGVRI</sequence>
<evidence type="ECO:0000313" key="3">
    <source>
        <dbReference type="Proteomes" id="UP001295794"/>
    </source>
</evidence>
<dbReference type="EMBL" id="CAVNYO010000412">
    <property type="protein sequence ID" value="CAK5276776.1"/>
    <property type="molecule type" value="Genomic_DNA"/>
</dbReference>
<organism evidence="2 3">
    <name type="scientific">Mycena citricolor</name>
    <dbReference type="NCBI Taxonomy" id="2018698"/>
    <lineage>
        <taxon>Eukaryota</taxon>
        <taxon>Fungi</taxon>
        <taxon>Dikarya</taxon>
        <taxon>Basidiomycota</taxon>
        <taxon>Agaricomycotina</taxon>
        <taxon>Agaricomycetes</taxon>
        <taxon>Agaricomycetidae</taxon>
        <taxon>Agaricales</taxon>
        <taxon>Marasmiineae</taxon>
        <taxon>Mycenaceae</taxon>
        <taxon>Mycena</taxon>
    </lineage>
</organism>
<dbReference type="Proteomes" id="UP001295794">
    <property type="component" value="Unassembled WGS sequence"/>
</dbReference>
<dbReference type="AlphaFoldDB" id="A0AAD2Q4Z1"/>
<dbReference type="Pfam" id="PF12937">
    <property type="entry name" value="F-box-like"/>
    <property type="match status" value="1"/>
</dbReference>
<dbReference type="InterPro" id="IPR001810">
    <property type="entry name" value="F-box_dom"/>
</dbReference>
<keyword evidence="3" id="KW-1185">Reference proteome</keyword>
<evidence type="ECO:0000313" key="2">
    <source>
        <dbReference type="EMBL" id="CAK5276776.1"/>
    </source>
</evidence>
<proteinExistence type="predicted"/>